<accession>F1A2N5</accession>
<dbReference type="GeneID" id="10505246"/>
<evidence type="ECO:0000313" key="2">
    <source>
        <dbReference type="Proteomes" id="UP000001064"/>
    </source>
</evidence>
<name>F1A2N5_DICPU</name>
<dbReference type="KEGG" id="dpp:DICPUDRAFT_42718"/>
<evidence type="ECO:0000313" key="1">
    <source>
        <dbReference type="EMBL" id="EGC29541.1"/>
    </source>
</evidence>
<feature type="non-terminal residue" evidence="1">
    <location>
        <position position="52"/>
    </location>
</feature>
<dbReference type="Proteomes" id="UP000001064">
    <property type="component" value="Unassembled WGS sequence"/>
</dbReference>
<dbReference type="InParanoid" id="F1A2N5"/>
<proteinExistence type="predicted"/>
<gene>
    <name evidence="1" type="ORF">DICPUDRAFT_42718</name>
</gene>
<keyword evidence="2" id="KW-1185">Reference proteome</keyword>
<organism evidence="1 2">
    <name type="scientific">Dictyostelium purpureum</name>
    <name type="common">Slime mold</name>
    <dbReference type="NCBI Taxonomy" id="5786"/>
    <lineage>
        <taxon>Eukaryota</taxon>
        <taxon>Amoebozoa</taxon>
        <taxon>Evosea</taxon>
        <taxon>Eumycetozoa</taxon>
        <taxon>Dictyostelia</taxon>
        <taxon>Dictyosteliales</taxon>
        <taxon>Dictyosteliaceae</taxon>
        <taxon>Dictyostelium</taxon>
    </lineage>
</organism>
<dbReference type="VEuPathDB" id="AmoebaDB:DICPUDRAFT_42718"/>
<dbReference type="EMBL" id="GL871419">
    <property type="protein sequence ID" value="EGC29541.1"/>
    <property type="molecule type" value="Genomic_DNA"/>
</dbReference>
<dbReference type="RefSeq" id="XP_003293931.1">
    <property type="nucleotide sequence ID" value="XM_003293883.1"/>
</dbReference>
<protein>
    <submittedName>
        <fullName evidence="1">Uncharacterized protein</fullName>
    </submittedName>
</protein>
<sequence>MENLKREEKEMNENLYQFQQQPQLAIKEGLEIGELLFWKVFRNKFLFNKIFS</sequence>
<dbReference type="AlphaFoldDB" id="F1A2N5"/>
<reference evidence="2" key="1">
    <citation type="journal article" date="2011" name="Genome Biol.">
        <title>Comparative genomics of the social amoebae Dictyostelium discoideum and Dictyostelium purpureum.</title>
        <authorList>
            <consortium name="US DOE Joint Genome Institute (JGI-PGF)"/>
            <person name="Sucgang R."/>
            <person name="Kuo A."/>
            <person name="Tian X."/>
            <person name="Salerno W."/>
            <person name="Parikh A."/>
            <person name="Feasley C.L."/>
            <person name="Dalin E."/>
            <person name="Tu H."/>
            <person name="Huang E."/>
            <person name="Barry K."/>
            <person name="Lindquist E."/>
            <person name="Shapiro H."/>
            <person name="Bruce D."/>
            <person name="Schmutz J."/>
            <person name="Salamov A."/>
            <person name="Fey P."/>
            <person name="Gaudet P."/>
            <person name="Anjard C."/>
            <person name="Babu M.M."/>
            <person name="Basu S."/>
            <person name="Bushmanova Y."/>
            <person name="van der Wel H."/>
            <person name="Katoh-Kurasawa M."/>
            <person name="Dinh C."/>
            <person name="Coutinho P.M."/>
            <person name="Saito T."/>
            <person name="Elias M."/>
            <person name="Schaap P."/>
            <person name="Kay R.R."/>
            <person name="Henrissat B."/>
            <person name="Eichinger L."/>
            <person name="Rivero F."/>
            <person name="Putnam N.H."/>
            <person name="West C.M."/>
            <person name="Loomis W.F."/>
            <person name="Chisholm R.L."/>
            <person name="Shaulsky G."/>
            <person name="Strassmann J.E."/>
            <person name="Queller D.C."/>
            <person name="Kuspa A."/>
            <person name="Grigoriev I.V."/>
        </authorList>
    </citation>
    <scope>NUCLEOTIDE SEQUENCE [LARGE SCALE GENOMIC DNA]</scope>
    <source>
        <strain evidence="2">QSDP1</strain>
    </source>
</reference>